<gene>
    <name evidence="2" type="ORF">XD82_0523</name>
    <name evidence="3" type="ORF">XE10_0984</name>
</gene>
<protein>
    <recommendedName>
        <fullName evidence="6">DUF4352 domain-containing protein</fullName>
    </recommendedName>
</protein>
<dbReference type="PATRIC" id="fig|2198.3.peg.846"/>
<accession>A0A101GR77</accession>
<dbReference type="AlphaFoldDB" id="A0A101GR77"/>
<dbReference type="Proteomes" id="UP000054598">
    <property type="component" value="Unassembled WGS sequence"/>
</dbReference>
<evidence type="ECO:0000313" key="4">
    <source>
        <dbReference type="Proteomes" id="UP000054323"/>
    </source>
</evidence>
<dbReference type="Proteomes" id="UP000054323">
    <property type="component" value="Unassembled WGS sequence"/>
</dbReference>
<comment type="caution">
    <text evidence="2">The sequence shown here is derived from an EMBL/GenBank/DDBJ whole genome shotgun (WGS) entry which is preliminary data.</text>
</comment>
<dbReference type="EMBL" id="LGHE01000096">
    <property type="protein sequence ID" value="KUL01591.1"/>
    <property type="molecule type" value="Genomic_DNA"/>
</dbReference>
<feature type="transmembrane region" description="Helical" evidence="1">
    <location>
        <begin position="7"/>
        <end position="29"/>
    </location>
</feature>
<keyword evidence="1" id="KW-1133">Transmembrane helix</keyword>
<evidence type="ECO:0008006" key="6">
    <source>
        <dbReference type="Google" id="ProtNLM"/>
    </source>
</evidence>
<organism evidence="2 4">
    <name type="scientific">Methanoculleus marisnigri</name>
    <dbReference type="NCBI Taxonomy" id="2198"/>
    <lineage>
        <taxon>Archaea</taxon>
        <taxon>Methanobacteriati</taxon>
        <taxon>Methanobacteriota</taxon>
        <taxon>Stenosarchaea group</taxon>
        <taxon>Methanomicrobia</taxon>
        <taxon>Methanomicrobiales</taxon>
        <taxon>Methanomicrobiaceae</taxon>
        <taxon>Methanoculleus</taxon>
    </lineage>
</organism>
<proteinExistence type="predicted"/>
<dbReference type="EMBL" id="LGGD01000044">
    <property type="protein sequence ID" value="KUK63138.1"/>
    <property type="molecule type" value="Genomic_DNA"/>
</dbReference>
<evidence type="ECO:0000256" key="1">
    <source>
        <dbReference type="SAM" id="Phobius"/>
    </source>
</evidence>
<evidence type="ECO:0000313" key="5">
    <source>
        <dbReference type="Proteomes" id="UP000054598"/>
    </source>
</evidence>
<keyword evidence="1" id="KW-0472">Membrane</keyword>
<name>A0A101GR77_9EURY</name>
<evidence type="ECO:0000313" key="3">
    <source>
        <dbReference type="EMBL" id="KUL01591.1"/>
    </source>
</evidence>
<reference evidence="2" key="1">
    <citation type="journal article" date="2015" name="MBio">
        <title>Genome-resolved metagenomic analysis reveals roles for candidate phyla and other microbial community members in biogeochemical transformations in oil reservoirs.</title>
        <authorList>
            <person name="Hu P."/>
            <person name="Tom L."/>
            <person name="Singh A."/>
            <person name="Thomas B.C."/>
            <person name="Baker B.J."/>
            <person name="Piceno Y.M."/>
            <person name="Andersen G.L."/>
            <person name="Banfield J.F."/>
        </authorList>
    </citation>
    <scope>NUCLEOTIDE SEQUENCE [LARGE SCALE GENOMIC DNA]</scope>
    <source>
        <strain evidence="2">62_101</strain>
        <strain evidence="3">63_41</strain>
    </source>
</reference>
<sequence length="358" mass="37477">MRGSRIGVLLVIGFIGVILSGILLFPGAWATFSPALPEEEGGAPVNASSPGLVPGNDTALLSEPPSDDDRLESLIAGASIPLLEVSVEQICSLYDQDDAGLQSRAANMSSLADGYRAEAAALEVSPDMASAYAQFFVALDEYAAAGTLLNGSTPLNRSVTDDALDHLALGAEHLSEALQECNRSPAGNSDAPTVPMNLTGEPALLFPGALQVGERFRYDDARGENAASLIVSTVTSVGTFQTSGTKPTLYTAAPGNSFLLAAVKASHLGHKGEGVNTRFRTPAESAFTLHYAAETYRPLKAPGPTNRGGSYSAVLLDRHESVEGFLFFEVPEDLDPSRAYLEVGIGKDSPVWVLGRAP</sequence>
<reference evidence="4 5" key="2">
    <citation type="journal article" date="2015" name="MBio">
        <title>Genome-Resolved Metagenomic Analysis Reveals Roles for Candidate Phyla and Other Microbial Community Members in Biogeochemical Transformations in Oil Reservoirs.</title>
        <authorList>
            <person name="Hu P."/>
            <person name="Tom L."/>
            <person name="Singh A."/>
            <person name="Thomas B.C."/>
            <person name="Baker B.J."/>
            <person name="Piceno Y.M."/>
            <person name="Andersen G.L."/>
            <person name="Banfield J.F."/>
        </authorList>
    </citation>
    <scope>NUCLEOTIDE SEQUENCE [LARGE SCALE GENOMIC DNA]</scope>
</reference>
<keyword evidence="1" id="KW-0812">Transmembrane</keyword>
<evidence type="ECO:0000313" key="2">
    <source>
        <dbReference type="EMBL" id="KUK63138.1"/>
    </source>
</evidence>